<dbReference type="Proteomes" id="UP001497512">
    <property type="component" value="Chromosome 2"/>
</dbReference>
<reference evidence="14" key="1">
    <citation type="submission" date="2024-02" db="EMBL/GenBank/DDBJ databases">
        <authorList>
            <consortium name="ELIXIR-Norway"/>
            <consortium name="Elixir Norway"/>
        </authorList>
    </citation>
    <scope>NUCLEOTIDE SEQUENCE</scope>
</reference>
<evidence type="ECO:0000256" key="7">
    <source>
        <dbReference type="ARBA" id="ARBA00022741"/>
    </source>
</evidence>
<dbReference type="InterPro" id="IPR002500">
    <property type="entry name" value="PAPS_reduct_dom"/>
</dbReference>
<keyword evidence="7" id="KW-0547">Nucleotide-binding</keyword>
<keyword evidence="9" id="KW-0067">ATP-binding</keyword>
<dbReference type="EMBL" id="OZ019894">
    <property type="protein sequence ID" value="CAK9214089.1"/>
    <property type="molecule type" value="Genomic_DNA"/>
</dbReference>
<dbReference type="PANTHER" id="PTHR23293">
    <property type="entry name" value="FAD SYNTHETASE-RELATED FMN ADENYLYLTRANSFERASE"/>
    <property type="match status" value="1"/>
</dbReference>
<dbReference type="EC" id="2.7.7.2" evidence="2"/>
<dbReference type="SUPFAM" id="SSF52402">
    <property type="entry name" value="Adenine nucleotide alpha hydrolases-like"/>
    <property type="match status" value="1"/>
</dbReference>
<evidence type="ECO:0000256" key="3">
    <source>
        <dbReference type="ARBA" id="ARBA00022630"/>
    </source>
</evidence>
<evidence type="ECO:0000259" key="13">
    <source>
        <dbReference type="SMART" id="SM00852"/>
    </source>
</evidence>
<dbReference type="SUPFAM" id="SSF53218">
    <property type="entry name" value="Molybdenum cofactor biosynthesis proteins"/>
    <property type="match status" value="1"/>
</dbReference>
<gene>
    <name evidence="14" type="ORF">CSSPTR1EN2_LOCUS12057</name>
</gene>
<evidence type="ECO:0000313" key="15">
    <source>
        <dbReference type="Proteomes" id="UP001497512"/>
    </source>
</evidence>
<dbReference type="Gene3D" id="3.40.980.10">
    <property type="entry name" value="MoaB/Mog-like domain"/>
    <property type="match status" value="1"/>
</dbReference>
<feature type="domain" description="MoaB/Mog" evidence="13">
    <location>
        <begin position="278"/>
        <end position="439"/>
    </location>
</feature>
<keyword evidence="6" id="KW-0548">Nucleotidyltransferase</keyword>
<proteinExistence type="predicted"/>
<keyword evidence="8" id="KW-0274">FAD</keyword>
<protein>
    <recommendedName>
        <fullName evidence="2">FAD synthase</fullName>
        <ecNumber evidence="2">2.7.7.2</ecNumber>
    </recommendedName>
    <alternativeName>
        <fullName evidence="10">FAD pyrophosphorylase</fullName>
    </alternativeName>
    <alternativeName>
        <fullName evidence="11">FMN adenylyltransferase</fullName>
    </alternativeName>
</protein>
<dbReference type="CDD" id="cd23948">
    <property type="entry name" value="FAD_synthase"/>
    <property type="match status" value="1"/>
</dbReference>
<evidence type="ECO:0000256" key="1">
    <source>
        <dbReference type="ARBA" id="ARBA00004726"/>
    </source>
</evidence>
<organism evidence="14 15">
    <name type="scientific">Sphagnum troendelagicum</name>
    <dbReference type="NCBI Taxonomy" id="128251"/>
    <lineage>
        <taxon>Eukaryota</taxon>
        <taxon>Viridiplantae</taxon>
        <taxon>Streptophyta</taxon>
        <taxon>Embryophyta</taxon>
        <taxon>Bryophyta</taxon>
        <taxon>Sphagnophytina</taxon>
        <taxon>Sphagnopsida</taxon>
        <taxon>Sphagnales</taxon>
        <taxon>Sphagnaceae</taxon>
        <taxon>Sphagnum</taxon>
    </lineage>
</organism>
<evidence type="ECO:0000313" key="14">
    <source>
        <dbReference type="EMBL" id="CAK9214089.1"/>
    </source>
</evidence>
<dbReference type="SMART" id="SM00852">
    <property type="entry name" value="MoCF_biosynth"/>
    <property type="match status" value="1"/>
</dbReference>
<dbReference type="Pfam" id="PF00994">
    <property type="entry name" value="MoCF_biosynth"/>
    <property type="match status" value="1"/>
</dbReference>
<evidence type="ECO:0000256" key="11">
    <source>
        <dbReference type="ARBA" id="ARBA00031871"/>
    </source>
</evidence>
<dbReference type="PANTHER" id="PTHR23293:SF9">
    <property type="entry name" value="FAD SYNTHASE"/>
    <property type="match status" value="1"/>
</dbReference>
<evidence type="ECO:0000256" key="8">
    <source>
        <dbReference type="ARBA" id="ARBA00022827"/>
    </source>
</evidence>
<sequence>MEICREVLDSGDKRLQAKFKHALNVIDRTLALYKFEEVAFSFNGGKDSTVLLHLLRAGYAVAEERLVVSSVEVKAAKPHPIRTIYFESSYAFPEIDLFTLETAKLYNLEMEIIRLDFKTGIEALLREKPIKAIFLGTRIGDPNAAGQEEFAPSSAGWPPFMRVNPILNWSYRDVWAFLLACKVPYCKLYDQGYTSIGSIHDTVPNCALCVSSDDTSTLDTSLDGELEEPAQSKDKYRPAYLLRDGRLERAGRLKKVSKSKSENGIASELPGQNLFAASIMVVGDEILRGEVEDQVGKYLSKALYSIGWAVTRCTVLPNDIDSISEEVEQRARVSDIVLITGGVGPIHSDVTLAGVAKAFGVRLASDEEFAEDLRQPLGPNFSGDQNKMAKLPEGITELLHLQDCSVPVIKCRNVFVLLGPTVEEVAEQWKSLVELSKERKLFHVSQGFTCVRLCTSLPDVEIAGPLSEIDLDFPDVTFGCYRESLQSQLVKKGAQSPGGLILSLVGKNGRRVACAARALHAAFAPGSLSELPEG</sequence>
<evidence type="ECO:0000256" key="10">
    <source>
        <dbReference type="ARBA" id="ARBA00031145"/>
    </source>
</evidence>
<dbReference type="Pfam" id="PF01507">
    <property type="entry name" value="PAPS_reduct"/>
    <property type="match status" value="1"/>
</dbReference>
<evidence type="ECO:0000256" key="12">
    <source>
        <dbReference type="ARBA" id="ARBA00049494"/>
    </source>
</evidence>
<evidence type="ECO:0000256" key="5">
    <source>
        <dbReference type="ARBA" id="ARBA00022679"/>
    </source>
</evidence>
<dbReference type="Gene3D" id="3.40.50.620">
    <property type="entry name" value="HUPs"/>
    <property type="match status" value="1"/>
</dbReference>
<dbReference type="InterPro" id="IPR014729">
    <property type="entry name" value="Rossmann-like_a/b/a_fold"/>
</dbReference>
<keyword evidence="3" id="KW-0285">Flavoprotein</keyword>
<evidence type="ECO:0000256" key="9">
    <source>
        <dbReference type="ARBA" id="ARBA00022840"/>
    </source>
</evidence>
<keyword evidence="4" id="KW-0288">FMN</keyword>
<comment type="catalytic activity">
    <reaction evidence="12">
        <text>FMN + ATP + H(+) = FAD + diphosphate</text>
        <dbReference type="Rhea" id="RHEA:17237"/>
        <dbReference type="ChEBI" id="CHEBI:15378"/>
        <dbReference type="ChEBI" id="CHEBI:30616"/>
        <dbReference type="ChEBI" id="CHEBI:33019"/>
        <dbReference type="ChEBI" id="CHEBI:57692"/>
        <dbReference type="ChEBI" id="CHEBI:58210"/>
        <dbReference type="EC" id="2.7.7.2"/>
    </reaction>
</comment>
<dbReference type="InterPro" id="IPR036425">
    <property type="entry name" value="MoaB/Mog-like_dom_sf"/>
</dbReference>
<dbReference type="InterPro" id="IPR001453">
    <property type="entry name" value="MoaB/Mog_dom"/>
</dbReference>
<accession>A0ABP0U7R9</accession>
<comment type="pathway">
    <text evidence="1">Cofactor biosynthesis; FAD biosynthesis; FAD from FMN: step 1/1.</text>
</comment>
<evidence type="ECO:0000256" key="6">
    <source>
        <dbReference type="ARBA" id="ARBA00022695"/>
    </source>
</evidence>
<name>A0ABP0U7R9_9BRYO</name>
<keyword evidence="5" id="KW-0808">Transferase</keyword>
<keyword evidence="15" id="KW-1185">Reference proteome</keyword>
<evidence type="ECO:0000256" key="2">
    <source>
        <dbReference type="ARBA" id="ARBA00012393"/>
    </source>
</evidence>
<evidence type="ECO:0000256" key="4">
    <source>
        <dbReference type="ARBA" id="ARBA00022643"/>
    </source>
</evidence>